<evidence type="ECO:0000256" key="5">
    <source>
        <dbReference type="ARBA" id="ARBA00022692"/>
    </source>
</evidence>
<organism evidence="14 15">
    <name type="scientific">Coturnix japonica</name>
    <name type="common">Japanese quail</name>
    <name type="synonym">Coturnix coturnix japonica</name>
    <dbReference type="NCBI Taxonomy" id="93934"/>
    <lineage>
        <taxon>Eukaryota</taxon>
        <taxon>Metazoa</taxon>
        <taxon>Chordata</taxon>
        <taxon>Craniata</taxon>
        <taxon>Vertebrata</taxon>
        <taxon>Euteleostomi</taxon>
        <taxon>Archelosauria</taxon>
        <taxon>Archosauria</taxon>
        <taxon>Dinosauria</taxon>
        <taxon>Saurischia</taxon>
        <taxon>Theropoda</taxon>
        <taxon>Coelurosauria</taxon>
        <taxon>Aves</taxon>
        <taxon>Neognathae</taxon>
        <taxon>Galloanserae</taxon>
        <taxon>Galliformes</taxon>
        <taxon>Phasianidae</taxon>
        <taxon>Perdicinae</taxon>
        <taxon>Coturnix</taxon>
    </lineage>
</organism>
<dbReference type="FunFam" id="1.20.1070.10:FF:000055">
    <property type="entry name" value="Taste receptor type 2"/>
    <property type="match status" value="1"/>
</dbReference>
<keyword evidence="3 12" id="KW-0919">Taste</keyword>
<comment type="subcellular location">
    <subcellularLocation>
        <location evidence="1 12">Membrane</location>
        <topology evidence="1 12">Multi-pass membrane protein</topology>
    </subcellularLocation>
</comment>
<keyword evidence="15" id="KW-1185">Reference proteome</keyword>
<dbReference type="Pfam" id="PF05296">
    <property type="entry name" value="TAS2R"/>
    <property type="match status" value="1"/>
</dbReference>
<feature type="transmembrane region" description="Helical" evidence="13">
    <location>
        <begin position="129"/>
        <end position="150"/>
    </location>
</feature>
<keyword evidence="4 12" id="KW-0716">Sensory transduction</keyword>
<dbReference type="GO" id="GO:0016020">
    <property type="term" value="C:membrane"/>
    <property type="evidence" value="ECO:0007669"/>
    <property type="project" value="UniProtKB-SubCell"/>
</dbReference>
<evidence type="ECO:0000313" key="15">
    <source>
        <dbReference type="Proteomes" id="UP000694412"/>
    </source>
</evidence>
<keyword evidence="5 12" id="KW-0812">Transmembrane</keyword>
<dbReference type="GeneTree" id="ENSGT01150000286961"/>
<dbReference type="InterPro" id="IPR007960">
    <property type="entry name" value="TAS2R"/>
</dbReference>
<comment type="similarity">
    <text evidence="2 11">Belongs to the G-protein coupled receptor T2R family.</text>
</comment>
<feature type="transmembrane region" description="Helical" evidence="13">
    <location>
        <begin position="257"/>
        <end position="277"/>
    </location>
</feature>
<evidence type="ECO:0000256" key="3">
    <source>
        <dbReference type="ARBA" id="ARBA00022480"/>
    </source>
</evidence>
<reference evidence="14" key="1">
    <citation type="submission" date="2015-11" db="EMBL/GenBank/DDBJ databases">
        <authorList>
            <consortium name="International Coturnix japonica Genome Analysis Consortium"/>
            <person name="Warren W."/>
            <person name="Burt D.W."/>
            <person name="Antin P.B."/>
            <person name="Lanford R."/>
            <person name="Gros J."/>
            <person name="Wilson R.K."/>
        </authorList>
    </citation>
    <scope>NUCLEOTIDE SEQUENCE [LARGE SCALE GENOMIC DNA]</scope>
</reference>
<feature type="transmembrane region" description="Helical" evidence="13">
    <location>
        <begin position="219"/>
        <end position="245"/>
    </location>
</feature>
<keyword evidence="8 12" id="KW-0472">Membrane</keyword>
<evidence type="ECO:0000256" key="2">
    <source>
        <dbReference type="ARBA" id="ARBA00007376"/>
    </source>
</evidence>
<evidence type="ECO:0000256" key="10">
    <source>
        <dbReference type="ARBA" id="ARBA00023224"/>
    </source>
</evidence>
<evidence type="ECO:0000256" key="6">
    <source>
        <dbReference type="ARBA" id="ARBA00022989"/>
    </source>
</evidence>
<dbReference type="GO" id="GO:0033038">
    <property type="term" value="F:bitter taste receptor activity"/>
    <property type="evidence" value="ECO:0007669"/>
    <property type="project" value="InterPro"/>
</dbReference>
<dbReference type="SUPFAM" id="SSF81321">
    <property type="entry name" value="Family A G protein-coupled receptor-like"/>
    <property type="match status" value="1"/>
</dbReference>
<evidence type="ECO:0000256" key="7">
    <source>
        <dbReference type="ARBA" id="ARBA00023040"/>
    </source>
</evidence>
<keyword evidence="6 13" id="KW-1133">Transmembrane helix</keyword>
<feature type="transmembrane region" description="Helical" evidence="13">
    <location>
        <begin position="48"/>
        <end position="71"/>
    </location>
</feature>
<keyword evidence="9 12" id="KW-0675">Receptor</keyword>
<keyword evidence="7 12" id="KW-0297">G-protein coupled receptor</keyword>
<dbReference type="PANTHER" id="PTHR11394:SF47">
    <property type="entry name" value="TASTE RECEPTOR TYPE 2 MEMBER 40"/>
    <property type="match status" value="1"/>
</dbReference>
<evidence type="ECO:0000256" key="8">
    <source>
        <dbReference type="ARBA" id="ARBA00023136"/>
    </source>
</evidence>
<evidence type="ECO:0000256" key="13">
    <source>
        <dbReference type="SAM" id="Phobius"/>
    </source>
</evidence>
<evidence type="ECO:0000256" key="12">
    <source>
        <dbReference type="RuleBase" id="RU004424"/>
    </source>
</evidence>
<feature type="transmembrane region" description="Helical" evidence="13">
    <location>
        <begin position="83"/>
        <end position="109"/>
    </location>
</feature>
<dbReference type="Ensembl" id="ENSCJPT00005029180.1">
    <property type="protein sequence ID" value="ENSCJPP00005021228.1"/>
    <property type="gene ID" value="ENSCJPG00005016994.1"/>
</dbReference>
<evidence type="ECO:0000256" key="11">
    <source>
        <dbReference type="RuleBase" id="RU004423"/>
    </source>
</evidence>
<dbReference type="GO" id="GO:0004930">
    <property type="term" value="F:G protein-coupled receptor activity"/>
    <property type="evidence" value="ECO:0007669"/>
    <property type="project" value="UniProtKB-KW"/>
</dbReference>
<evidence type="ECO:0000256" key="9">
    <source>
        <dbReference type="ARBA" id="ARBA00023170"/>
    </source>
</evidence>
<keyword evidence="10 12" id="KW-0807">Transducer</keyword>
<evidence type="ECO:0000256" key="4">
    <source>
        <dbReference type="ARBA" id="ARBA00022606"/>
    </source>
</evidence>
<reference evidence="14" key="2">
    <citation type="submission" date="2025-08" db="UniProtKB">
        <authorList>
            <consortium name="Ensembl"/>
        </authorList>
    </citation>
    <scope>IDENTIFICATION</scope>
</reference>
<accession>A0A8C2YES3</accession>
<dbReference type="Proteomes" id="UP000694412">
    <property type="component" value="Chromosome 1"/>
</dbReference>
<evidence type="ECO:0000256" key="1">
    <source>
        <dbReference type="ARBA" id="ARBA00004141"/>
    </source>
</evidence>
<proteinExistence type="inferred from homology"/>
<sequence>MSSLFSSICLIIAIIESMMGLLGNGTILAVSSTSCIRSKILSSYDVIMIFLSLSRFFLQLWMMLDCFLIMFCQPSFYKENLFVIFKTVFIFLNSSSFWFAAWLSVFYCIKVAIFNQSFFICLKQRISSLVPWMLITSSFFSIATSLPFSWDNYYAHSNFTTPLTMTNSSERITTRKTKILFLVLLFNFGIALPSIISLWRHTRQMQNNATGFRDPNLEALTGAIKTVFSFLLLYAANFIVLILILSDTFALSSIEEAVCVVVAAACPAGQSMVLIWSNPKFRELPTRILHHISCCVRAGCS</sequence>
<name>A0A8C2YES3_COTJA</name>
<reference evidence="14" key="3">
    <citation type="submission" date="2025-09" db="UniProtKB">
        <authorList>
            <consortium name="Ensembl"/>
        </authorList>
    </citation>
    <scope>IDENTIFICATION</scope>
</reference>
<evidence type="ECO:0000313" key="14">
    <source>
        <dbReference type="Ensembl" id="ENSCJPP00005021228.1"/>
    </source>
</evidence>
<protein>
    <recommendedName>
        <fullName evidence="12">Taste receptor type 2</fullName>
    </recommendedName>
</protein>
<dbReference type="PANTHER" id="PTHR11394">
    <property type="entry name" value="TASTE RECEPTOR TYPE 2"/>
    <property type="match status" value="1"/>
</dbReference>
<dbReference type="AlphaFoldDB" id="A0A8C2YES3"/>
<feature type="transmembrane region" description="Helical" evidence="13">
    <location>
        <begin position="179"/>
        <end position="199"/>
    </location>
</feature>